<evidence type="ECO:0000256" key="1">
    <source>
        <dbReference type="ARBA" id="ARBA00001561"/>
    </source>
</evidence>
<dbReference type="Pfam" id="PF01520">
    <property type="entry name" value="Amidase_3"/>
    <property type="match status" value="1"/>
</dbReference>
<dbReference type="Gene3D" id="2.60.40.3500">
    <property type="match status" value="1"/>
</dbReference>
<feature type="domain" description="MurNAc-LAA" evidence="5">
    <location>
        <begin position="241"/>
        <end position="395"/>
    </location>
</feature>
<feature type="chain" id="PRO_5031327765" description="N-acetylmuramoyl-L-alanine amidase" evidence="4">
    <location>
        <begin position="26"/>
        <end position="409"/>
    </location>
</feature>
<dbReference type="InterPro" id="IPR050695">
    <property type="entry name" value="N-acetylmuramoyl_amidase_3"/>
</dbReference>
<evidence type="ECO:0000256" key="2">
    <source>
        <dbReference type="ARBA" id="ARBA00011901"/>
    </source>
</evidence>
<dbReference type="Pfam" id="PF11741">
    <property type="entry name" value="AMIN"/>
    <property type="match status" value="1"/>
</dbReference>
<name>A0A7W6J8I6_9HYPH</name>
<dbReference type="GO" id="GO:0030288">
    <property type="term" value="C:outer membrane-bounded periplasmic space"/>
    <property type="evidence" value="ECO:0007669"/>
    <property type="project" value="TreeGrafter"/>
</dbReference>
<feature type="signal peptide" evidence="4">
    <location>
        <begin position="1"/>
        <end position="25"/>
    </location>
</feature>
<comment type="catalytic activity">
    <reaction evidence="1">
        <text>Hydrolyzes the link between N-acetylmuramoyl residues and L-amino acid residues in certain cell-wall glycopeptides.</text>
        <dbReference type="EC" id="3.5.1.28"/>
    </reaction>
</comment>
<dbReference type="PANTHER" id="PTHR30404">
    <property type="entry name" value="N-ACETYLMURAMOYL-L-ALANINE AMIDASE"/>
    <property type="match status" value="1"/>
</dbReference>
<protein>
    <recommendedName>
        <fullName evidence="2">N-acetylmuramoyl-L-alanine amidase</fullName>
        <ecNumber evidence="2">3.5.1.28</ecNumber>
    </recommendedName>
</protein>
<dbReference type="AlphaFoldDB" id="A0A7W6J8I6"/>
<accession>A0A7W6J8I6</accession>
<evidence type="ECO:0000256" key="4">
    <source>
        <dbReference type="SAM" id="SignalP"/>
    </source>
</evidence>
<dbReference type="EC" id="3.5.1.28" evidence="2"/>
<evidence type="ECO:0000259" key="5">
    <source>
        <dbReference type="SMART" id="SM00646"/>
    </source>
</evidence>
<dbReference type="Gene3D" id="3.40.630.40">
    <property type="entry name" value="Zn-dependent exopeptidases"/>
    <property type="match status" value="1"/>
</dbReference>
<keyword evidence="7" id="KW-1185">Reference proteome</keyword>
<dbReference type="InterPro" id="IPR021731">
    <property type="entry name" value="AMIN_dom"/>
</dbReference>
<dbReference type="GO" id="GO:0008745">
    <property type="term" value="F:N-acetylmuramoyl-L-alanine amidase activity"/>
    <property type="evidence" value="ECO:0007669"/>
    <property type="project" value="UniProtKB-EC"/>
</dbReference>
<proteinExistence type="predicted"/>
<sequence>MKRVGGILLAVAVLLSPLSFRGARATGGEEAPAMVVSATRLTATDQRMTLEMDFDQKPAYSFHYVDQPPRLILDLPKTVFASPDNTIEGEGIVKGVRYGTMSEGSARMVVALRHPLKVVRSEIRAQPEGKGAALVLEGEKIAPEAFRSLVAAQTWEDPQATASVQQPAILASPSEGDFLVAVDAGHGGIDTGASSPDGKTVEKHITLAFARALAGELNGRPGIKAFLTRDSDEFISLSRRVAIAREHKANLFVSLHADKLKQSDIRGATVYTISDRASDTLSASLAERENLSDELAGIAVTDEPEEVADILLDLTRRETQAFAVTLAEQIIASFRGQVELINNPHRSAGFIVLGAPEIPSILLELGFLSNRKDVEQLTDPDRQKLIARLLADAIVRYRSPEAQLPGQGG</sequence>
<dbReference type="RefSeq" id="WP_246365906.1">
    <property type="nucleotide sequence ID" value="NZ_JACIEZ010000011.1"/>
</dbReference>
<dbReference type="SMART" id="SM00646">
    <property type="entry name" value="Ami_3"/>
    <property type="match status" value="1"/>
</dbReference>
<evidence type="ECO:0000313" key="6">
    <source>
        <dbReference type="EMBL" id="MBB4066739.1"/>
    </source>
</evidence>
<dbReference type="PANTHER" id="PTHR30404:SF0">
    <property type="entry name" value="N-ACETYLMURAMOYL-L-ALANINE AMIDASE AMIC"/>
    <property type="match status" value="1"/>
</dbReference>
<comment type="caution">
    <text evidence="6">The sequence shown here is derived from an EMBL/GenBank/DDBJ whole genome shotgun (WGS) entry which is preliminary data.</text>
</comment>
<keyword evidence="4" id="KW-0732">Signal</keyword>
<keyword evidence="3 6" id="KW-0378">Hydrolase</keyword>
<organism evidence="6 7">
    <name type="scientific">Gellertiella hungarica</name>
    <dbReference type="NCBI Taxonomy" id="1572859"/>
    <lineage>
        <taxon>Bacteria</taxon>
        <taxon>Pseudomonadati</taxon>
        <taxon>Pseudomonadota</taxon>
        <taxon>Alphaproteobacteria</taxon>
        <taxon>Hyphomicrobiales</taxon>
        <taxon>Rhizobiaceae</taxon>
        <taxon>Gellertiella</taxon>
    </lineage>
</organism>
<gene>
    <name evidence="6" type="ORF">GGR23_003957</name>
</gene>
<reference evidence="6 7" key="1">
    <citation type="submission" date="2020-08" db="EMBL/GenBank/DDBJ databases">
        <title>Genomic Encyclopedia of Type Strains, Phase IV (KMG-IV): sequencing the most valuable type-strain genomes for metagenomic binning, comparative biology and taxonomic classification.</title>
        <authorList>
            <person name="Goeker M."/>
        </authorList>
    </citation>
    <scope>NUCLEOTIDE SEQUENCE [LARGE SCALE GENOMIC DNA]</scope>
    <source>
        <strain evidence="6 7">DSM 29853</strain>
    </source>
</reference>
<dbReference type="EMBL" id="JACIEZ010000011">
    <property type="protein sequence ID" value="MBB4066739.1"/>
    <property type="molecule type" value="Genomic_DNA"/>
</dbReference>
<dbReference type="Proteomes" id="UP000528286">
    <property type="component" value="Unassembled WGS sequence"/>
</dbReference>
<dbReference type="GO" id="GO:0009253">
    <property type="term" value="P:peptidoglycan catabolic process"/>
    <property type="evidence" value="ECO:0007669"/>
    <property type="project" value="InterPro"/>
</dbReference>
<evidence type="ECO:0000313" key="7">
    <source>
        <dbReference type="Proteomes" id="UP000528286"/>
    </source>
</evidence>
<dbReference type="InterPro" id="IPR002508">
    <property type="entry name" value="MurNAc-LAA_cat"/>
</dbReference>
<evidence type="ECO:0000256" key="3">
    <source>
        <dbReference type="ARBA" id="ARBA00022801"/>
    </source>
</evidence>
<dbReference type="SUPFAM" id="SSF53187">
    <property type="entry name" value="Zn-dependent exopeptidases"/>
    <property type="match status" value="1"/>
</dbReference>
<dbReference type="CDD" id="cd02696">
    <property type="entry name" value="MurNAc-LAA"/>
    <property type="match status" value="1"/>
</dbReference>